<comment type="caution">
    <text evidence="2">The sequence shown here is derived from an EMBL/GenBank/DDBJ whole genome shotgun (WGS) entry which is preliminary data.</text>
</comment>
<keyword evidence="1" id="KW-0472">Membrane</keyword>
<keyword evidence="1" id="KW-1133">Transmembrane helix</keyword>
<name>A0A419UW29_9BACL</name>
<proteinExistence type="predicted"/>
<dbReference type="InterPro" id="IPR009293">
    <property type="entry name" value="UPF0478"/>
</dbReference>
<dbReference type="PANTHER" id="PTHR40070:SF1">
    <property type="entry name" value="UPF0478 PROTEIN YTXG"/>
    <property type="match status" value="1"/>
</dbReference>
<dbReference type="Proteomes" id="UP000285120">
    <property type="component" value="Unassembled WGS sequence"/>
</dbReference>
<dbReference type="OrthoDB" id="2366030at2"/>
<dbReference type="Gene3D" id="1.10.287.950">
    <property type="entry name" value="Methyl-accepting chemotaxis protein"/>
    <property type="match status" value="1"/>
</dbReference>
<reference evidence="2 3" key="1">
    <citation type="submission" date="2018-09" db="EMBL/GenBank/DDBJ databases">
        <title>Genomic Encyclopedia of Archaeal and Bacterial Type Strains, Phase II (KMG-II): from individual species to whole genera.</title>
        <authorList>
            <person name="Goeker M."/>
        </authorList>
    </citation>
    <scope>NUCLEOTIDE SEQUENCE [LARGE SCALE GENOMIC DNA]</scope>
    <source>
        <strain evidence="2 3">DSM 17008</strain>
    </source>
</reference>
<dbReference type="EMBL" id="RAPK01000012">
    <property type="protein sequence ID" value="RKD68751.1"/>
    <property type="molecule type" value="Genomic_DNA"/>
</dbReference>
<feature type="transmembrane region" description="Helical" evidence="1">
    <location>
        <begin position="6"/>
        <end position="24"/>
    </location>
</feature>
<accession>A0A419UW29</accession>
<sequence length="152" mass="16719">MEILLYISALIVAIAFAVLVIFIVQTLKAASSTMQNVAGTLDRVEKQVEGITTESEHLVQKSTLIVDDVQKKSQSLNGLFESLKDVGDSVQSINYTFKEMSDTVTTQSKHQSDQVARAMQWGNAAIDLYTRWQARQPHPESTAQNTNTTTGG</sequence>
<keyword evidence="1" id="KW-0812">Transmembrane</keyword>
<evidence type="ECO:0000256" key="1">
    <source>
        <dbReference type="SAM" id="Phobius"/>
    </source>
</evidence>
<organism evidence="2 3">
    <name type="scientific">Sinobaca qinghaiensis</name>
    <dbReference type="NCBI Taxonomy" id="342944"/>
    <lineage>
        <taxon>Bacteria</taxon>
        <taxon>Bacillati</taxon>
        <taxon>Bacillota</taxon>
        <taxon>Bacilli</taxon>
        <taxon>Bacillales</taxon>
        <taxon>Sporolactobacillaceae</taxon>
        <taxon>Sinobaca</taxon>
    </lineage>
</organism>
<evidence type="ECO:0000313" key="2">
    <source>
        <dbReference type="EMBL" id="RKD68751.1"/>
    </source>
</evidence>
<dbReference type="PANTHER" id="PTHR40070">
    <property type="entry name" value="UPF0478 PROTEIN YTXG"/>
    <property type="match status" value="1"/>
</dbReference>
<dbReference type="Pfam" id="PF06103">
    <property type="entry name" value="DUF948"/>
    <property type="match status" value="1"/>
</dbReference>
<protein>
    <submittedName>
        <fullName evidence="2">Uncharacterized protein YoxC</fullName>
    </submittedName>
</protein>
<gene>
    <name evidence="2" type="ORF">ATL39_3213</name>
</gene>
<keyword evidence="3" id="KW-1185">Reference proteome</keyword>
<evidence type="ECO:0000313" key="3">
    <source>
        <dbReference type="Proteomes" id="UP000285120"/>
    </source>
</evidence>
<dbReference type="AlphaFoldDB" id="A0A419UW29"/>
<dbReference type="RefSeq" id="WP_120194351.1">
    <property type="nucleotide sequence ID" value="NZ_RAPK01000012.1"/>
</dbReference>